<reference evidence="1 2" key="1">
    <citation type="submission" date="2015-01" db="EMBL/GenBank/DDBJ databases">
        <title>The Genome Sequence of Exophiala xenobiotica CBS118157.</title>
        <authorList>
            <consortium name="The Broad Institute Genomics Platform"/>
            <person name="Cuomo C."/>
            <person name="de Hoog S."/>
            <person name="Gorbushina A."/>
            <person name="Stielow B."/>
            <person name="Teixiera M."/>
            <person name="Abouelleil A."/>
            <person name="Chapman S.B."/>
            <person name="Priest M."/>
            <person name="Young S.K."/>
            <person name="Wortman J."/>
            <person name="Nusbaum C."/>
            <person name="Birren B."/>
        </authorList>
    </citation>
    <scope>NUCLEOTIDE SEQUENCE [LARGE SCALE GENOMIC DNA]</scope>
    <source>
        <strain evidence="1 2">CBS 118157</strain>
    </source>
</reference>
<dbReference type="OrthoDB" id="4161609at2759"/>
<keyword evidence="2" id="KW-1185">Reference proteome</keyword>
<organism evidence="1 2">
    <name type="scientific">Exophiala xenobiotica</name>
    <dbReference type="NCBI Taxonomy" id="348802"/>
    <lineage>
        <taxon>Eukaryota</taxon>
        <taxon>Fungi</taxon>
        <taxon>Dikarya</taxon>
        <taxon>Ascomycota</taxon>
        <taxon>Pezizomycotina</taxon>
        <taxon>Eurotiomycetes</taxon>
        <taxon>Chaetothyriomycetidae</taxon>
        <taxon>Chaetothyriales</taxon>
        <taxon>Herpotrichiellaceae</taxon>
        <taxon>Exophiala</taxon>
    </lineage>
</organism>
<dbReference type="EMBL" id="KN847320">
    <property type="protein sequence ID" value="KIW55043.1"/>
    <property type="molecule type" value="Genomic_DNA"/>
</dbReference>
<sequence length="153" mass="17440">MATLAGLFDFGEMYRRLYDFSIADGALDYQITVEEFMASLAASVVLEFCFSQYVKQCFNSILLPEQPTDKQFRDYNTEQDTILNGILRTLKHKRRPIPHNDPTMAVEKGVLRKRHRDAIEYLETCGRGLAGATNQEAQTGESVVRNLLEVLED</sequence>
<evidence type="ECO:0000313" key="2">
    <source>
        <dbReference type="Proteomes" id="UP000054342"/>
    </source>
</evidence>
<dbReference type="Proteomes" id="UP000054342">
    <property type="component" value="Unassembled WGS sequence"/>
</dbReference>
<accession>A0A0D2EI48</accession>
<dbReference type="RefSeq" id="XP_013315627.1">
    <property type="nucleotide sequence ID" value="XM_013460173.1"/>
</dbReference>
<gene>
    <name evidence="1" type="ORF">PV05_07360</name>
</gene>
<dbReference type="HOGENOM" id="CLU_1713284_0_0_1"/>
<proteinExistence type="predicted"/>
<evidence type="ECO:0000313" key="1">
    <source>
        <dbReference type="EMBL" id="KIW55043.1"/>
    </source>
</evidence>
<name>A0A0D2EI48_9EURO</name>
<dbReference type="GeneID" id="25329268"/>
<dbReference type="AlphaFoldDB" id="A0A0D2EI48"/>
<protein>
    <submittedName>
        <fullName evidence="1">Uncharacterized protein</fullName>
    </submittedName>
</protein>